<name>A0A9W7SQ93_9PEZI</name>
<accession>A0A9W7SQ93</accession>
<evidence type="ECO:0000313" key="2">
    <source>
        <dbReference type="EMBL" id="KAH9826730.1"/>
    </source>
</evidence>
<protein>
    <submittedName>
        <fullName evidence="2">Uncharacterized protein</fullName>
    </submittedName>
</protein>
<feature type="region of interest" description="Disordered" evidence="1">
    <location>
        <begin position="58"/>
        <end position="111"/>
    </location>
</feature>
<evidence type="ECO:0000313" key="3">
    <source>
        <dbReference type="Proteomes" id="UP001138500"/>
    </source>
</evidence>
<comment type="caution">
    <text evidence="2">The sequence shown here is derived from an EMBL/GenBank/DDBJ whole genome shotgun (WGS) entry which is preliminary data.</text>
</comment>
<proteinExistence type="predicted"/>
<feature type="region of interest" description="Disordered" evidence="1">
    <location>
        <begin position="13"/>
        <end position="45"/>
    </location>
</feature>
<reference evidence="2 3" key="2">
    <citation type="journal article" date="2021" name="Curr. Genet.">
        <title>Genetic response to nitrogen starvation in the aggressive Eucalyptus foliar pathogen Teratosphaeria destructans.</title>
        <authorList>
            <person name="Havenga M."/>
            <person name="Wingfield B.D."/>
            <person name="Wingfield M.J."/>
            <person name="Dreyer L.L."/>
            <person name="Roets F."/>
            <person name="Aylward J."/>
        </authorList>
    </citation>
    <scope>NUCLEOTIDE SEQUENCE [LARGE SCALE GENOMIC DNA]</scope>
    <source>
        <strain evidence="2">CMW44962</strain>
    </source>
</reference>
<dbReference type="EMBL" id="RIBY02001962">
    <property type="protein sequence ID" value="KAH9826730.1"/>
    <property type="molecule type" value="Genomic_DNA"/>
</dbReference>
<gene>
    <name evidence="2" type="ORF">Tdes44962_MAKER09976</name>
</gene>
<sequence length="304" mass="34268">MFAMTGLDLPYRHRKHGSRASSVRGFSRRRHGVSPTPTPDQHLWMPMMSPALWHREFLGRGATPTPGTSGSQRPDAMPCARAMRSPTEQRDGGSDGRYGRSAGHRGAYGPREAVPFDQAADALRQALHVAMKHCQNIRERFDHEVVDSTIASWVPPKFVDALWSMNLDWDGIDARDAEQAHHAQRTPDTAVTYNDVMTNLFKALDALKTTGRPRVEYPGEAESKLDVFRNAMKKLQRTMSGVEGLSTSVRFDRALMERLVKDMTAAEALVGDVQDSWRRARTHRAAEKARARWADEEDVWAEYE</sequence>
<dbReference type="AlphaFoldDB" id="A0A9W7SQ93"/>
<organism evidence="2 3">
    <name type="scientific">Teratosphaeria destructans</name>
    <dbReference type="NCBI Taxonomy" id="418781"/>
    <lineage>
        <taxon>Eukaryota</taxon>
        <taxon>Fungi</taxon>
        <taxon>Dikarya</taxon>
        <taxon>Ascomycota</taxon>
        <taxon>Pezizomycotina</taxon>
        <taxon>Dothideomycetes</taxon>
        <taxon>Dothideomycetidae</taxon>
        <taxon>Mycosphaerellales</taxon>
        <taxon>Teratosphaeriaceae</taxon>
        <taxon>Teratosphaeria</taxon>
    </lineage>
</organism>
<reference evidence="2 3" key="1">
    <citation type="journal article" date="2018" name="IMA Fungus">
        <title>IMA Genome-F 10: Nine draft genome sequences of Claviceps purpurea s.lat., including C. arundinis, C. humidiphila, and C. cf. spartinae, pseudomolecules for the pitch canker pathogen Fusarium circinatum, draft genome of Davidsoniella eucalypti, Grosmannia galeiformis, Quambalaria eucalypti, and Teratosphaeria destructans.</title>
        <authorList>
            <person name="Wingfield B.D."/>
            <person name="Liu M."/>
            <person name="Nguyen H.D."/>
            <person name="Lane F.A."/>
            <person name="Morgan S.W."/>
            <person name="De Vos L."/>
            <person name="Wilken P.M."/>
            <person name="Duong T.A."/>
            <person name="Aylward J."/>
            <person name="Coetzee M.P."/>
            <person name="Dadej K."/>
            <person name="De Beer Z.W."/>
            <person name="Findlay W."/>
            <person name="Havenga M."/>
            <person name="Kolarik M."/>
            <person name="Menzies J.G."/>
            <person name="Naidoo K."/>
            <person name="Pochopski O."/>
            <person name="Shoukouhi P."/>
            <person name="Santana Q.C."/>
            <person name="Seifert K.A."/>
            <person name="Soal N."/>
            <person name="Steenkamp E.T."/>
            <person name="Tatham C.T."/>
            <person name="van der Nest M.A."/>
            <person name="Wingfield M.J."/>
        </authorList>
    </citation>
    <scope>NUCLEOTIDE SEQUENCE [LARGE SCALE GENOMIC DNA]</scope>
    <source>
        <strain evidence="2">CMW44962</strain>
    </source>
</reference>
<keyword evidence="3" id="KW-1185">Reference proteome</keyword>
<dbReference type="Proteomes" id="UP001138500">
    <property type="component" value="Unassembled WGS sequence"/>
</dbReference>
<feature type="compositionally biased region" description="Basic and acidic residues" evidence="1">
    <location>
        <begin position="87"/>
        <end position="98"/>
    </location>
</feature>
<evidence type="ECO:0000256" key="1">
    <source>
        <dbReference type="SAM" id="MobiDB-lite"/>
    </source>
</evidence>
<dbReference type="OrthoDB" id="3865732at2759"/>